<dbReference type="EMBL" id="BARW01005998">
    <property type="protein sequence ID" value="GAI85143.1"/>
    <property type="molecule type" value="Genomic_DNA"/>
</dbReference>
<dbReference type="HAMAP" id="MF_00338">
    <property type="entry name" value="UPF0145"/>
    <property type="match status" value="1"/>
</dbReference>
<sequence>MAVEHGKGKAQGKELPTAGPLSRVLIQNSAEIPNRNITEILGLAQGHTIYAIWIGKDLSALVRLILGGELIEYTEMMGRARKMATNRMIAQAEELGADAVINVRFMTTSVMGSAAELLAYGTAVKLSKPAN</sequence>
<evidence type="ECO:0000313" key="2">
    <source>
        <dbReference type="EMBL" id="GAI85143.1"/>
    </source>
</evidence>
<evidence type="ECO:0000256" key="1">
    <source>
        <dbReference type="ARBA" id="ARBA00010751"/>
    </source>
</evidence>
<gene>
    <name evidence="2" type="ORF">S12H4_12532</name>
</gene>
<comment type="caution">
    <text evidence="2">The sequence shown here is derived from an EMBL/GenBank/DDBJ whole genome shotgun (WGS) entry which is preliminary data.</text>
</comment>
<name>X1RWU2_9ZZZZ</name>
<reference evidence="2" key="1">
    <citation type="journal article" date="2014" name="Front. Microbiol.">
        <title>High frequency of phylogenetically diverse reductive dehalogenase-homologous genes in deep subseafloor sedimentary metagenomes.</title>
        <authorList>
            <person name="Kawai M."/>
            <person name="Futagami T."/>
            <person name="Toyoda A."/>
            <person name="Takaki Y."/>
            <person name="Nishi S."/>
            <person name="Hori S."/>
            <person name="Arai W."/>
            <person name="Tsubouchi T."/>
            <person name="Morono Y."/>
            <person name="Uchiyama I."/>
            <person name="Ito T."/>
            <person name="Fujiyama A."/>
            <person name="Inagaki F."/>
            <person name="Takami H."/>
        </authorList>
    </citation>
    <scope>NUCLEOTIDE SEQUENCE</scope>
    <source>
        <strain evidence="2">Expedition CK06-06</strain>
    </source>
</reference>
<dbReference type="InterPro" id="IPR035439">
    <property type="entry name" value="UPF0145_dom_sf"/>
</dbReference>
<dbReference type="AlphaFoldDB" id="X1RWU2"/>
<organism evidence="2">
    <name type="scientific">marine sediment metagenome</name>
    <dbReference type="NCBI Taxonomy" id="412755"/>
    <lineage>
        <taxon>unclassified sequences</taxon>
        <taxon>metagenomes</taxon>
        <taxon>ecological metagenomes</taxon>
    </lineage>
</organism>
<dbReference type="PANTHER" id="PTHR34068:SF2">
    <property type="entry name" value="UPF0145 PROTEIN SCO3412"/>
    <property type="match status" value="1"/>
</dbReference>
<dbReference type="Gene3D" id="3.30.110.70">
    <property type="entry name" value="Hypothetical protein apc22750. Chain B"/>
    <property type="match status" value="1"/>
</dbReference>
<dbReference type="InterPro" id="IPR002765">
    <property type="entry name" value="UPF0145_YbjQ-like"/>
</dbReference>
<dbReference type="Pfam" id="PF01906">
    <property type="entry name" value="YbjQ_1"/>
    <property type="match status" value="1"/>
</dbReference>
<dbReference type="SUPFAM" id="SSF117782">
    <property type="entry name" value="YbjQ-like"/>
    <property type="match status" value="1"/>
</dbReference>
<protein>
    <submittedName>
        <fullName evidence="2">Uncharacterized protein</fullName>
    </submittedName>
</protein>
<dbReference type="PANTHER" id="PTHR34068">
    <property type="entry name" value="UPF0145 PROTEIN YBJQ"/>
    <property type="match status" value="1"/>
</dbReference>
<comment type="similarity">
    <text evidence="1">Belongs to the UPF0145 family.</text>
</comment>
<proteinExistence type="inferred from homology"/>
<accession>X1RWU2</accession>